<feature type="region of interest" description="Disordered" evidence="1">
    <location>
        <begin position="1"/>
        <end position="49"/>
    </location>
</feature>
<dbReference type="EMBL" id="JSZA02000197">
    <property type="protein sequence ID" value="TGO02191.1"/>
    <property type="molecule type" value="Genomic_DNA"/>
</dbReference>
<evidence type="ECO:0000313" key="3">
    <source>
        <dbReference type="Proteomes" id="UP000030428"/>
    </source>
</evidence>
<proteinExistence type="predicted"/>
<feature type="region of interest" description="Disordered" evidence="1">
    <location>
        <begin position="108"/>
        <end position="127"/>
    </location>
</feature>
<reference evidence="2 3" key="1">
    <citation type="journal article" date="2016" name="Front. Microbiol.">
        <title>Single-Cell (Meta-)Genomics of a Dimorphic Candidatus Thiomargarita nelsonii Reveals Genomic Plasticity.</title>
        <authorList>
            <person name="Flood B.E."/>
            <person name="Fliss P."/>
            <person name="Jones D.S."/>
            <person name="Dick G.J."/>
            <person name="Jain S."/>
            <person name="Kaster A.K."/>
            <person name="Winkel M."/>
            <person name="Mussmann M."/>
            <person name="Bailey J."/>
        </authorList>
    </citation>
    <scope>NUCLEOTIDE SEQUENCE [LARGE SCALE GENOMIC DNA]</scope>
    <source>
        <strain evidence="2">Hydrate Ridge</strain>
    </source>
</reference>
<comment type="caution">
    <text evidence="2">The sequence shown here is derived from an EMBL/GenBank/DDBJ whole genome shotgun (WGS) entry which is preliminary data.</text>
</comment>
<feature type="compositionally biased region" description="Basic and acidic residues" evidence="1">
    <location>
        <begin position="112"/>
        <end position="127"/>
    </location>
</feature>
<dbReference type="Proteomes" id="UP000030428">
    <property type="component" value="Unassembled WGS sequence"/>
</dbReference>
<organism evidence="2 3">
    <name type="scientific">Candidatus Thiomargarita nelsonii</name>
    <dbReference type="NCBI Taxonomy" id="1003181"/>
    <lineage>
        <taxon>Bacteria</taxon>
        <taxon>Pseudomonadati</taxon>
        <taxon>Pseudomonadota</taxon>
        <taxon>Gammaproteobacteria</taxon>
        <taxon>Thiotrichales</taxon>
        <taxon>Thiotrichaceae</taxon>
        <taxon>Thiomargarita</taxon>
    </lineage>
</organism>
<name>A0A4E0QZ83_9GAMM</name>
<evidence type="ECO:0000256" key="1">
    <source>
        <dbReference type="SAM" id="MobiDB-lite"/>
    </source>
</evidence>
<dbReference type="AlphaFoldDB" id="A0A4E0QZ83"/>
<protein>
    <submittedName>
        <fullName evidence="2">Uncharacterized protein</fullName>
    </submittedName>
</protein>
<gene>
    <name evidence="2" type="ORF">PN36_29135</name>
</gene>
<evidence type="ECO:0000313" key="2">
    <source>
        <dbReference type="EMBL" id="TGO02191.1"/>
    </source>
</evidence>
<sequence>MVKINSGGSAASVKKAKPKGPSQPTEADDAKPGEKFKAPAAPETWEPISLDFPTLTAQKITLEEAAKNGTSFCAECEAQAANVSTPAVSEAVPTTASGFSNFLQNGLNNAKQRRENPDPNDKGYKPKTDELLSIESKEDYFDPSPNDSVKFGIGLQNKILDDDILFYGDKDNNLKIGHREASISHGYSYDPEKGEHEISLIKFEGKISAVEGNLKGNALNGLVEATAHGEVLSAKGTFTPLSVIHSATKTEIKSEVGVEANLVKGEIGGQINITPKTIYDNTIGSVVGFFSPKSKYAKAPKWADHGIVIGGKAEAGIGAAAKAHASAKVENGVASAEIGLKAGFGPMAGFKLLLGIK</sequence>
<keyword evidence="3" id="KW-1185">Reference proteome</keyword>
<accession>A0A4E0QZ83</accession>
<feature type="compositionally biased region" description="Basic and acidic residues" evidence="1">
    <location>
        <begin position="28"/>
        <end position="37"/>
    </location>
</feature>